<dbReference type="GO" id="GO:0043541">
    <property type="term" value="C:UDP-N-acetylglucosamine transferase complex"/>
    <property type="evidence" value="ECO:0007669"/>
    <property type="project" value="TreeGrafter"/>
</dbReference>
<evidence type="ECO:0000256" key="6">
    <source>
        <dbReference type="ARBA" id="ARBA00022989"/>
    </source>
</evidence>
<dbReference type="GO" id="GO:0006488">
    <property type="term" value="P:dolichol-linked oligosaccharide biosynthetic process"/>
    <property type="evidence" value="ECO:0007669"/>
    <property type="project" value="InterPro"/>
</dbReference>
<keyword evidence="4 8" id="KW-0812">Transmembrane</keyword>
<evidence type="ECO:0000313" key="9">
    <source>
        <dbReference type="EMBL" id="KAK9874159.1"/>
    </source>
</evidence>
<proteinExistence type="inferred from homology"/>
<keyword evidence="10" id="KW-1185">Reference proteome</keyword>
<comment type="caution">
    <text evidence="9">The sequence shown here is derived from an EMBL/GenBank/DDBJ whole genome shotgun (WGS) entry which is preliminary data.</text>
</comment>
<organism evidence="9 10">
    <name type="scientific">Henosepilachna vigintioctopunctata</name>
    <dbReference type="NCBI Taxonomy" id="420089"/>
    <lineage>
        <taxon>Eukaryota</taxon>
        <taxon>Metazoa</taxon>
        <taxon>Ecdysozoa</taxon>
        <taxon>Arthropoda</taxon>
        <taxon>Hexapoda</taxon>
        <taxon>Insecta</taxon>
        <taxon>Pterygota</taxon>
        <taxon>Neoptera</taxon>
        <taxon>Endopterygota</taxon>
        <taxon>Coleoptera</taxon>
        <taxon>Polyphaga</taxon>
        <taxon>Cucujiformia</taxon>
        <taxon>Coccinelloidea</taxon>
        <taxon>Coccinellidae</taxon>
        <taxon>Epilachninae</taxon>
        <taxon>Epilachnini</taxon>
        <taxon>Henosepilachna</taxon>
    </lineage>
</organism>
<dbReference type="EMBL" id="JARQZJ010000031">
    <property type="protein sequence ID" value="KAK9874159.1"/>
    <property type="molecule type" value="Genomic_DNA"/>
</dbReference>
<reference evidence="9 10" key="1">
    <citation type="submission" date="2023-03" db="EMBL/GenBank/DDBJ databases">
        <title>Genome insight into feeding habits of ladybird beetles.</title>
        <authorList>
            <person name="Li H.-S."/>
            <person name="Huang Y.-H."/>
            <person name="Pang H."/>
        </authorList>
    </citation>
    <scope>NUCLEOTIDE SEQUENCE [LARGE SCALE GENOMIC DNA]</scope>
    <source>
        <strain evidence="9">SYSU_2023b</strain>
        <tissue evidence="9">Whole body</tissue>
    </source>
</reference>
<dbReference type="GO" id="GO:0004577">
    <property type="term" value="F:N-acetylglucosaminyldiphosphodolichol N-acetylglucosaminyltransferase activity"/>
    <property type="evidence" value="ECO:0007669"/>
    <property type="project" value="TreeGrafter"/>
</dbReference>
<dbReference type="Gene3D" id="3.40.50.2000">
    <property type="entry name" value="Glycogen Phosphorylase B"/>
    <property type="match status" value="1"/>
</dbReference>
<evidence type="ECO:0000313" key="10">
    <source>
        <dbReference type="Proteomes" id="UP001431783"/>
    </source>
</evidence>
<comment type="similarity">
    <text evidence="2">Belongs to the ALG14 family.</text>
</comment>
<name>A0AAW1TTP5_9CUCU</name>
<feature type="transmembrane region" description="Helical" evidence="8">
    <location>
        <begin position="141"/>
        <end position="160"/>
    </location>
</feature>
<feature type="transmembrane region" description="Helical" evidence="8">
    <location>
        <begin position="116"/>
        <end position="135"/>
    </location>
</feature>
<evidence type="ECO:0000256" key="7">
    <source>
        <dbReference type="ARBA" id="ARBA00023136"/>
    </source>
</evidence>
<gene>
    <name evidence="9" type="ORF">WA026_002515</name>
</gene>
<evidence type="ECO:0000256" key="2">
    <source>
        <dbReference type="ARBA" id="ARBA00009731"/>
    </source>
</evidence>
<evidence type="ECO:0000256" key="3">
    <source>
        <dbReference type="ARBA" id="ARBA00017467"/>
    </source>
</evidence>
<sequence length="217" mass="25082">MDASIVLEITFMIILLLLTRVLYLIHKITTGYSRKSGEKRSKCSAIICIGSGGHTTEMLQLIRNLDFDKYNPRYYVMAKTDKCSRDKVEKFEQLRNKQQDYSIIEVPRSREVQQSYFTSVITTMYSILCSIPIVLKTMPDLIICNGPGSCVPICIVSFILKCMFIKDIRIVFVESYCRVHTFSLTGKILTYLADNFLVQWPELKIKMKRSEYIGQLL</sequence>
<dbReference type="Pfam" id="PF08660">
    <property type="entry name" value="Alg14"/>
    <property type="match status" value="1"/>
</dbReference>
<dbReference type="AlphaFoldDB" id="A0AAW1TTP5"/>
<evidence type="ECO:0000256" key="4">
    <source>
        <dbReference type="ARBA" id="ARBA00022692"/>
    </source>
</evidence>
<evidence type="ECO:0000256" key="8">
    <source>
        <dbReference type="SAM" id="Phobius"/>
    </source>
</evidence>
<comment type="subcellular location">
    <subcellularLocation>
        <location evidence="1">Endoplasmic reticulum membrane</location>
        <topology evidence="1">Single-pass membrane protein</topology>
    </subcellularLocation>
</comment>
<dbReference type="InterPro" id="IPR013969">
    <property type="entry name" value="Oligosacch_biosynth_Alg14"/>
</dbReference>
<feature type="transmembrane region" description="Helical" evidence="8">
    <location>
        <begin position="6"/>
        <end position="25"/>
    </location>
</feature>
<dbReference type="PANTHER" id="PTHR12154">
    <property type="entry name" value="GLYCOSYL TRANSFERASE-RELATED"/>
    <property type="match status" value="1"/>
</dbReference>
<protein>
    <recommendedName>
        <fullName evidence="3">UDP-N-acetylglucosamine transferase subunit ALG14</fullName>
    </recommendedName>
</protein>
<dbReference type="Proteomes" id="UP001431783">
    <property type="component" value="Unassembled WGS sequence"/>
</dbReference>
<evidence type="ECO:0000256" key="5">
    <source>
        <dbReference type="ARBA" id="ARBA00022824"/>
    </source>
</evidence>
<keyword evidence="5" id="KW-0256">Endoplasmic reticulum</keyword>
<keyword evidence="6 8" id="KW-1133">Transmembrane helix</keyword>
<dbReference type="PANTHER" id="PTHR12154:SF4">
    <property type="entry name" value="UDP-N-ACETYLGLUCOSAMINE TRANSFERASE SUBUNIT ALG14 HOMOLOG"/>
    <property type="match status" value="1"/>
</dbReference>
<evidence type="ECO:0000256" key="1">
    <source>
        <dbReference type="ARBA" id="ARBA00004389"/>
    </source>
</evidence>
<keyword evidence="7 8" id="KW-0472">Membrane</keyword>
<accession>A0AAW1TTP5</accession>